<sequence>MLLATDFHSNARSWGDNDSRGQEYSESVEYVLKGTFLRFPFSQQQIQMGGMCMTQVLLCIQLRGPTTVHQ</sequence>
<dbReference type="EMBL" id="CM004474">
    <property type="protein sequence ID" value="OCT81443.1"/>
    <property type="molecule type" value="Genomic_DNA"/>
</dbReference>
<feature type="region of interest" description="Disordered" evidence="1">
    <location>
        <begin position="1"/>
        <end position="21"/>
    </location>
</feature>
<gene>
    <name evidence="2" type="ORF">XELAEV_18028263mg</name>
</gene>
<name>A0A974CX19_XENLA</name>
<dbReference type="AlphaFoldDB" id="A0A974CX19"/>
<evidence type="ECO:0000313" key="2">
    <source>
        <dbReference type="EMBL" id="OCT81443.1"/>
    </source>
</evidence>
<organism evidence="2 3">
    <name type="scientific">Xenopus laevis</name>
    <name type="common">African clawed frog</name>
    <dbReference type="NCBI Taxonomy" id="8355"/>
    <lineage>
        <taxon>Eukaryota</taxon>
        <taxon>Metazoa</taxon>
        <taxon>Chordata</taxon>
        <taxon>Craniata</taxon>
        <taxon>Vertebrata</taxon>
        <taxon>Euteleostomi</taxon>
        <taxon>Amphibia</taxon>
        <taxon>Batrachia</taxon>
        <taxon>Anura</taxon>
        <taxon>Pipoidea</taxon>
        <taxon>Pipidae</taxon>
        <taxon>Xenopodinae</taxon>
        <taxon>Xenopus</taxon>
        <taxon>Xenopus</taxon>
    </lineage>
</organism>
<evidence type="ECO:0000256" key="1">
    <source>
        <dbReference type="SAM" id="MobiDB-lite"/>
    </source>
</evidence>
<protein>
    <submittedName>
        <fullName evidence="2">Uncharacterized protein</fullName>
    </submittedName>
</protein>
<reference evidence="3" key="1">
    <citation type="journal article" date="2016" name="Nature">
        <title>Genome evolution in the allotetraploid frog Xenopus laevis.</title>
        <authorList>
            <person name="Session A.M."/>
            <person name="Uno Y."/>
            <person name="Kwon T."/>
            <person name="Chapman J.A."/>
            <person name="Toyoda A."/>
            <person name="Takahashi S."/>
            <person name="Fukui A."/>
            <person name="Hikosaka A."/>
            <person name="Suzuki A."/>
            <person name="Kondo M."/>
            <person name="van Heeringen S.J."/>
            <person name="Quigley I."/>
            <person name="Heinz S."/>
            <person name="Ogino H."/>
            <person name="Ochi H."/>
            <person name="Hellsten U."/>
            <person name="Lyons J.B."/>
            <person name="Simakov O."/>
            <person name="Putnam N."/>
            <person name="Stites J."/>
            <person name="Kuroki Y."/>
            <person name="Tanaka T."/>
            <person name="Michiue T."/>
            <person name="Watanabe M."/>
            <person name="Bogdanovic O."/>
            <person name="Lister R."/>
            <person name="Georgiou G."/>
            <person name="Paranjpe S.S."/>
            <person name="van Kruijsbergen I."/>
            <person name="Shu S."/>
            <person name="Carlson J."/>
            <person name="Kinoshita T."/>
            <person name="Ohta Y."/>
            <person name="Mawaribuchi S."/>
            <person name="Jenkins J."/>
            <person name="Grimwood J."/>
            <person name="Schmutz J."/>
            <person name="Mitros T."/>
            <person name="Mozaffari S.V."/>
            <person name="Suzuki Y."/>
            <person name="Haramoto Y."/>
            <person name="Yamamoto T.S."/>
            <person name="Takagi C."/>
            <person name="Heald R."/>
            <person name="Miller K."/>
            <person name="Haudenschild C."/>
            <person name="Kitzman J."/>
            <person name="Nakayama T."/>
            <person name="Izutsu Y."/>
            <person name="Robert J."/>
            <person name="Fortriede J."/>
            <person name="Burns K."/>
            <person name="Lotay V."/>
            <person name="Karimi K."/>
            <person name="Yasuoka Y."/>
            <person name="Dichmann D.S."/>
            <person name="Flajnik M.F."/>
            <person name="Houston D.W."/>
            <person name="Shendure J."/>
            <person name="DuPasquier L."/>
            <person name="Vize P.D."/>
            <person name="Zorn A.M."/>
            <person name="Ito M."/>
            <person name="Marcotte E.M."/>
            <person name="Wallingford J.B."/>
            <person name="Ito Y."/>
            <person name="Asashima M."/>
            <person name="Ueno N."/>
            <person name="Matsuda Y."/>
            <person name="Veenstra G.J."/>
            <person name="Fujiyama A."/>
            <person name="Harland R.M."/>
            <person name="Taira M."/>
            <person name="Rokhsar D.S."/>
        </authorList>
    </citation>
    <scope>NUCLEOTIDE SEQUENCE [LARGE SCALE GENOMIC DNA]</scope>
    <source>
        <strain evidence="3">J</strain>
    </source>
</reference>
<dbReference type="Proteomes" id="UP000694892">
    <property type="component" value="Chromosome 5L"/>
</dbReference>
<accession>A0A974CX19</accession>
<proteinExistence type="predicted"/>
<evidence type="ECO:0000313" key="3">
    <source>
        <dbReference type="Proteomes" id="UP000694892"/>
    </source>
</evidence>